<dbReference type="InterPro" id="IPR052803">
    <property type="entry name" value="Cilium-Associated_Jouberin"/>
</dbReference>
<dbReference type="InterPro" id="IPR036322">
    <property type="entry name" value="WD40_repeat_dom_sf"/>
</dbReference>
<feature type="compositionally biased region" description="Polar residues" evidence="4">
    <location>
        <begin position="212"/>
        <end position="224"/>
    </location>
</feature>
<dbReference type="SUPFAM" id="SSF50978">
    <property type="entry name" value="WD40 repeat-like"/>
    <property type="match status" value="1"/>
</dbReference>
<evidence type="ECO:0000313" key="5">
    <source>
        <dbReference type="EMBL" id="CAJ0931925.1"/>
    </source>
</evidence>
<dbReference type="PROSITE" id="PS50082">
    <property type="entry name" value="WD_REPEATS_2"/>
    <property type="match status" value="2"/>
</dbReference>
<keyword evidence="2" id="KW-0677">Repeat</keyword>
<name>A0ABN9L351_9NEOB</name>
<dbReference type="Proteomes" id="UP001176940">
    <property type="component" value="Unassembled WGS sequence"/>
</dbReference>
<feature type="compositionally biased region" description="Pro residues" evidence="4">
    <location>
        <begin position="226"/>
        <end position="239"/>
    </location>
</feature>
<feature type="region of interest" description="Disordered" evidence="4">
    <location>
        <begin position="178"/>
        <end position="265"/>
    </location>
</feature>
<dbReference type="InterPro" id="IPR001680">
    <property type="entry name" value="WD40_rpt"/>
</dbReference>
<dbReference type="PANTHER" id="PTHR44499">
    <property type="entry name" value="JOUBERIN"/>
    <property type="match status" value="1"/>
</dbReference>
<dbReference type="Gene3D" id="2.130.10.10">
    <property type="entry name" value="YVTN repeat-like/Quinoprotein amine dehydrogenase"/>
    <property type="match status" value="1"/>
</dbReference>
<evidence type="ECO:0000256" key="2">
    <source>
        <dbReference type="ARBA" id="ARBA00022737"/>
    </source>
</evidence>
<comment type="caution">
    <text evidence="5">The sequence shown here is derived from an EMBL/GenBank/DDBJ whole genome shotgun (WGS) entry which is preliminary data.</text>
</comment>
<accession>A0ABN9L351</accession>
<proteinExistence type="predicted"/>
<dbReference type="InterPro" id="IPR015943">
    <property type="entry name" value="WD40/YVTN_repeat-like_dom_sf"/>
</dbReference>
<dbReference type="InterPro" id="IPR019775">
    <property type="entry name" value="WD40_repeat_CS"/>
</dbReference>
<evidence type="ECO:0000313" key="6">
    <source>
        <dbReference type="Proteomes" id="UP001176940"/>
    </source>
</evidence>
<feature type="repeat" description="WD" evidence="3">
    <location>
        <begin position="33"/>
        <end position="74"/>
    </location>
</feature>
<evidence type="ECO:0000256" key="4">
    <source>
        <dbReference type="SAM" id="MobiDB-lite"/>
    </source>
</evidence>
<dbReference type="PROSITE" id="PS00678">
    <property type="entry name" value="WD_REPEATS_1"/>
    <property type="match status" value="1"/>
</dbReference>
<gene>
    <name evidence="5" type="ORF">RIMI_LOCUS4915103</name>
</gene>
<feature type="compositionally biased region" description="Pro residues" evidence="4">
    <location>
        <begin position="193"/>
        <end position="206"/>
    </location>
</feature>
<sequence>MEKSRGRRTKPCVTPTDRGRVYEIPSGQYLRELRGHLNVVYDLCWSRDDHHLLSSSSDGTVRLWRIGNEASAALKVLPHPSFVYTAKFHPMSDHLAVTGCYDAVIRVWNVKVKEINGQLLQEFDGHKSFINSLCFDAEDALSALAVTDPETLQPASQGPSLNDGTSLAHCGAVESVSQTSDFDSDSSISMTPTPTPPKWTQTPPPCQGGGVVSQTSNFDDSISMTPTPPKWIPTPPKWTPTPRRRLHSLDLTPSSTQPMNASKTV</sequence>
<evidence type="ECO:0000256" key="1">
    <source>
        <dbReference type="ARBA" id="ARBA00022574"/>
    </source>
</evidence>
<dbReference type="Pfam" id="PF00400">
    <property type="entry name" value="WD40"/>
    <property type="match status" value="3"/>
</dbReference>
<protein>
    <submittedName>
        <fullName evidence="5">Uncharacterized protein</fullName>
    </submittedName>
</protein>
<feature type="repeat" description="WD" evidence="3">
    <location>
        <begin position="76"/>
        <end position="111"/>
    </location>
</feature>
<evidence type="ECO:0000256" key="3">
    <source>
        <dbReference type="PROSITE-ProRule" id="PRU00221"/>
    </source>
</evidence>
<organism evidence="5 6">
    <name type="scientific">Ranitomeya imitator</name>
    <name type="common">mimic poison frog</name>
    <dbReference type="NCBI Taxonomy" id="111125"/>
    <lineage>
        <taxon>Eukaryota</taxon>
        <taxon>Metazoa</taxon>
        <taxon>Chordata</taxon>
        <taxon>Craniata</taxon>
        <taxon>Vertebrata</taxon>
        <taxon>Euteleostomi</taxon>
        <taxon>Amphibia</taxon>
        <taxon>Batrachia</taxon>
        <taxon>Anura</taxon>
        <taxon>Neobatrachia</taxon>
        <taxon>Hyloidea</taxon>
        <taxon>Dendrobatidae</taxon>
        <taxon>Dendrobatinae</taxon>
        <taxon>Ranitomeya</taxon>
    </lineage>
</organism>
<dbReference type="EMBL" id="CAUEEQ010008154">
    <property type="protein sequence ID" value="CAJ0931925.1"/>
    <property type="molecule type" value="Genomic_DNA"/>
</dbReference>
<dbReference type="PANTHER" id="PTHR44499:SF1">
    <property type="entry name" value="JOUBERIN"/>
    <property type="match status" value="1"/>
</dbReference>
<dbReference type="PROSITE" id="PS50294">
    <property type="entry name" value="WD_REPEATS_REGION"/>
    <property type="match status" value="1"/>
</dbReference>
<keyword evidence="6" id="KW-1185">Reference proteome</keyword>
<feature type="compositionally biased region" description="Polar residues" evidence="4">
    <location>
        <begin position="251"/>
        <end position="265"/>
    </location>
</feature>
<feature type="compositionally biased region" description="Polar residues" evidence="4">
    <location>
        <begin position="178"/>
        <end position="190"/>
    </location>
</feature>
<dbReference type="SMART" id="SM00320">
    <property type="entry name" value="WD40"/>
    <property type="match status" value="3"/>
</dbReference>
<keyword evidence="1 3" id="KW-0853">WD repeat</keyword>
<reference evidence="5" key="1">
    <citation type="submission" date="2023-07" db="EMBL/GenBank/DDBJ databases">
        <authorList>
            <person name="Stuckert A."/>
        </authorList>
    </citation>
    <scope>NUCLEOTIDE SEQUENCE</scope>
</reference>